<dbReference type="AlphaFoldDB" id="A0A0D9VX83"/>
<keyword evidence="7 11" id="KW-0812">Transmembrane</keyword>
<dbReference type="GO" id="GO:0051751">
    <property type="term" value="F:alpha-1,4-mannosyltransferase activity"/>
    <property type="evidence" value="ECO:0007669"/>
    <property type="project" value="InterPro"/>
</dbReference>
<evidence type="ECO:0000256" key="6">
    <source>
        <dbReference type="ARBA" id="ARBA00022679"/>
    </source>
</evidence>
<evidence type="ECO:0000313" key="13">
    <source>
        <dbReference type="EnsemblPlants" id="LPERR03G23870.1"/>
    </source>
</evidence>
<protein>
    <recommendedName>
        <fullName evidence="11">GPI mannosyltransferase 1</fullName>
        <ecNumber evidence="11">2.4.1.-</ecNumber>
    </recommendedName>
    <alternativeName>
        <fullName evidence="11">GPI mannosyltransferase I</fullName>
    </alternativeName>
</protein>
<dbReference type="GO" id="GO:0005789">
    <property type="term" value="C:endoplasmic reticulum membrane"/>
    <property type="evidence" value="ECO:0007669"/>
    <property type="project" value="UniProtKB-SubCell"/>
</dbReference>
<dbReference type="GO" id="GO:0004376">
    <property type="term" value="F:GPI mannosyltransferase activity"/>
    <property type="evidence" value="ECO:0007669"/>
    <property type="project" value="InterPro"/>
</dbReference>
<evidence type="ECO:0000256" key="10">
    <source>
        <dbReference type="ARBA" id="ARBA00023136"/>
    </source>
</evidence>
<keyword evidence="14" id="KW-1185">Reference proteome</keyword>
<feature type="chain" id="PRO_5002348145" description="GPI mannosyltransferase 1" evidence="12">
    <location>
        <begin position="17"/>
        <end position="440"/>
    </location>
</feature>
<sequence>MASAAVTLPRVMLASAALRVALLVFGEWQDAHLEVRYTDVDYLVFSDAAASVAAGGSPFARATYRYSPLLAYLLLPNTLVHPAWGKVLFSAADLLVGMFIDIILKLRGIPDRTRIWSVVAWLFNPFTFTIGTRGNCEPIVCAVILWILICLMNGAAFWYGLIVHFRIYPIIYAIPFVIVLGKSYAGPAGKPILTQWTSKQHLQSDKSSPSVEGATSSFTNLWSFLRSLVTRNTIMFGLLSGSMFFLWTGVFFYLYGWEFLNEALLYHLSRTDPRHNFSIYFYHIYLHHQQGFSSIQKLASFLPQLIVQLALIVRFSRDLPFCLFLQTVAFVAFNKVMTAQYFVWFFCLLPLILPWTTMKLNWKGLACILVWMGSQLHWLMWAYMLEFKGQNVFIQLWAAGLMFLAANIFVMLMVINHHRSTPLFSSSSVKFAGKVASKKE</sequence>
<dbReference type="PANTHER" id="PTHR12886">
    <property type="entry name" value="PIG-M MANNOSYLTRANSFERASE"/>
    <property type="match status" value="1"/>
</dbReference>
<evidence type="ECO:0000256" key="8">
    <source>
        <dbReference type="ARBA" id="ARBA00022824"/>
    </source>
</evidence>
<dbReference type="GO" id="GO:0006506">
    <property type="term" value="P:GPI anchor biosynthetic process"/>
    <property type="evidence" value="ECO:0007669"/>
    <property type="project" value="UniProtKB-UniPathway"/>
</dbReference>
<evidence type="ECO:0000256" key="3">
    <source>
        <dbReference type="ARBA" id="ARBA00011071"/>
    </source>
</evidence>
<keyword evidence="12" id="KW-0732">Signal</keyword>
<feature type="transmembrane region" description="Helical" evidence="11">
    <location>
        <begin position="234"/>
        <end position="255"/>
    </location>
</feature>
<comment type="similarity">
    <text evidence="3 11">Belongs to the PIGM family.</text>
</comment>
<dbReference type="Gramene" id="LPERR03G23870.1">
    <property type="protein sequence ID" value="LPERR03G23870.1"/>
    <property type="gene ID" value="LPERR03G23870"/>
</dbReference>
<feature type="transmembrane region" description="Helical" evidence="11">
    <location>
        <begin position="323"/>
        <end position="353"/>
    </location>
</feature>
<comment type="function">
    <text evidence="11">Catalytic subunit of the glycosylphosphatidylinositol-mannosyltransferase I complex which catalyzes the transfer of the first mannose, via an alpha-1,4 bond from a dolichol-phosphate-mannose (Dol-P-Man) to the glucosaminyl acyl phosphatidylinositol (GlcN-(acyl)PI) intermediate to generate alpha-D-Man-(1-&gt;4)-alpha-D-GlcN-(1-&gt;6)-(1-radyl,2-acyl-sn-glycero-3-phospho)-2-acyl-inositol and participates in the sixth step of the glycosylphosphatidylinositol-anchor biosynthesis.</text>
</comment>
<dbReference type="PANTHER" id="PTHR12886:SF0">
    <property type="entry name" value="GPI MANNOSYLTRANSFERASE 1"/>
    <property type="match status" value="1"/>
</dbReference>
<dbReference type="HOGENOM" id="CLU_024220_3_1_1"/>
<keyword evidence="6 11" id="KW-0808">Transferase</keyword>
<feature type="transmembrane region" description="Helical" evidence="11">
    <location>
        <begin position="167"/>
        <end position="185"/>
    </location>
</feature>
<evidence type="ECO:0000256" key="1">
    <source>
        <dbReference type="ARBA" id="ARBA00004477"/>
    </source>
</evidence>
<reference evidence="13" key="3">
    <citation type="submission" date="2015-04" db="UniProtKB">
        <authorList>
            <consortium name="EnsemblPlants"/>
        </authorList>
    </citation>
    <scope>IDENTIFICATION</scope>
</reference>
<evidence type="ECO:0000256" key="4">
    <source>
        <dbReference type="ARBA" id="ARBA00022502"/>
    </source>
</evidence>
<evidence type="ECO:0000256" key="7">
    <source>
        <dbReference type="ARBA" id="ARBA00022692"/>
    </source>
</evidence>
<keyword evidence="8 11" id="KW-0256">Endoplasmic reticulum</keyword>
<feature type="transmembrane region" description="Helical" evidence="11">
    <location>
        <begin position="365"/>
        <end position="384"/>
    </location>
</feature>
<dbReference type="Proteomes" id="UP000032180">
    <property type="component" value="Chromosome 3"/>
</dbReference>
<evidence type="ECO:0000256" key="12">
    <source>
        <dbReference type="SAM" id="SignalP"/>
    </source>
</evidence>
<dbReference type="EC" id="2.4.1.-" evidence="11"/>
<comment type="pathway">
    <text evidence="2 11">Glycolipid biosynthesis; glycosylphosphatidylinositol-anchor biosynthesis.</text>
</comment>
<keyword evidence="10 11" id="KW-0472">Membrane</keyword>
<keyword evidence="5 11" id="KW-0328">Glycosyltransferase</keyword>
<dbReference type="GO" id="GO:1990529">
    <property type="term" value="C:glycosylphosphatidylinositol-mannosyltransferase I complex"/>
    <property type="evidence" value="ECO:0007669"/>
    <property type="project" value="TreeGrafter"/>
</dbReference>
<reference evidence="14" key="2">
    <citation type="submission" date="2013-12" db="EMBL/GenBank/DDBJ databases">
        <authorList>
            <person name="Yu Y."/>
            <person name="Lee S."/>
            <person name="de Baynast K."/>
            <person name="Wissotski M."/>
            <person name="Liu L."/>
            <person name="Talag J."/>
            <person name="Goicoechea J."/>
            <person name="Angelova A."/>
            <person name="Jetty R."/>
            <person name="Kudrna D."/>
            <person name="Golser W."/>
            <person name="Rivera L."/>
            <person name="Zhang J."/>
            <person name="Wing R."/>
        </authorList>
    </citation>
    <scope>NUCLEOTIDE SEQUENCE</scope>
</reference>
<comment type="subcellular location">
    <subcellularLocation>
        <location evidence="1 11">Endoplasmic reticulum membrane</location>
        <topology evidence="1 11">Multi-pass membrane protein</topology>
    </subcellularLocation>
</comment>
<feature type="transmembrane region" description="Helical" evidence="11">
    <location>
        <begin position="139"/>
        <end position="161"/>
    </location>
</feature>
<keyword evidence="9 11" id="KW-1133">Transmembrane helix</keyword>
<dbReference type="EnsemblPlants" id="LPERR03G23870.1">
    <property type="protein sequence ID" value="LPERR03G23870.1"/>
    <property type="gene ID" value="LPERR03G23870"/>
</dbReference>
<feature type="signal peptide" evidence="12">
    <location>
        <begin position="1"/>
        <end position="16"/>
    </location>
</feature>
<accession>A0A0D9VX83</accession>
<dbReference type="UniPathway" id="UPA00196"/>
<comment type="caution">
    <text evidence="11">Lacks conserved residue(s) required for the propagation of feature annotation.</text>
</comment>
<evidence type="ECO:0000256" key="11">
    <source>
        <dbReference type="RuleBase" id="RU365064"/>
    </source>
</evidence>
<evidence type="ECO:0000256" key="5">
    <source>
        <dbReference type="ARBA" id="ARBA00022676"/>
    </source>
</evidence>
<organism evidence="13 14">
    <name type="scientific">Leersia perrieri</name>
    <dbReference type="NCBI Taxonomy" id="77586"/>
    <lineage>
        <taxon>Eukaryota</taxon>
        <taxon>Viridiplantae</taxon>
        <taxon>Streptophyta</taxon>
        <taxon>Embryophyta</taxon>
        <taxon>Tracheophyta</taxon>
        <taxon>Spermatophyta</taxon>
        <taxon>Magnoliopsida</taxon>
        <taxon>Liliopsida</taxon>
        <taxon>Poales</taxon>
        <taxon>Poaceae</taxon>
        <taxon>BOP clade</taxon>
        <taxon>Oryzoideae</taxon>
        <taxon>Oryzeae</taxon>
        <taxon>Oryzinae</taxon>
        <taxon>Leersia</taxon>
    </lineage>
</organism>
<dbReference type="eggNOG" id="KOG3893">
    <property type="taxonomic scope" value="Eukaryota"/>
</dbReference>
<proteinExistence type="inferred from homology"/>
<keyword evidence="4 11" id="KW-0337">GPI-anchor biosynthesis</keyword>
<dbReference type="STRING" id="77586.A0A0D9VX83"/>
<dbReference type="InterPro" id="IPR007704">
    <property type="entry name" value="PIG-M"/>
</dbReference>
<reference evidence="13 14" key="1">
    <citation type="submission" date="2012-08" db="EMBL/GenBank/DDBJ databases">
        <title>Oryza genome evolution.</title>
        <authorList>
            <person name="Wing R.A."/>
        </authorList>
    </citation>
    <scope>NUCLEOTIDE SEQUENCE</scope>
</reference>
<feature type="transmembrane region" description="Helical" evidence="11">
    <location>
        <begin position="396"/>
        <end position="415"/>
    </location>
</feature>
<dbReference type="Pfam" id="PF05007">
    <property type="entry name" value="Mannosyl_trans"/>
    <property type="match status" value="1"/>
</dbReference>
<name>A0A0D9VX83_9ORYZ</name>
<evidence type="ECO:0000256" key="2">
    <source>
        <dbReference type="ARBA" id="ARBA00004687"/>
    </source>
</evidence>
<evidence type="ECO:0000256" key="9">
    <source>
        <dbReference type="ARBA" id="ARBA00022989"/>
    </source>
</evidence>
<evidence type="ECO:0000313" key="14">
    <source>
        <dbReference type="Proteomes" id="UP000032180"/>
    </source>
</evidence>